<protein>
    <recommendedName>
        <fullName evidence="2">DUF397 domain-containing protein</fullName>
    </recommendedName>
</protein>
<dbReference type="Pfam" id="PF04149">
    <property type="entry name" value="DUF397"/>
    <property type="match status" value="1"/>
</dbReference>
<proteinExistence type="predicted"/>
<gene>
    <name evidence="3" type="ORF">GCM10009754_26960</name>
</gene>
<evidence type="ECO:0000313" key="4">
    <source>
        <dbReference type="Proteomes" id="UP001501116"/>
    </source>
</evidence>
<dbReference type="RefSeq" id="WP_344417415.1">
    <property type="nucleotide sequence ID" value="NZ_BAAANN010000009.1"/>
</dbReference>
<keyword evidence="4" id="KW-1185">Reference proteome</keyword>
<dbReference type="EMBL" id="BAAANN010000009">
    <property type="protein sequence ID" value="GAA1955798.1"/>
    <property type="molecule type" value="Genomic_DNA"/>
</dbReference>
<reference evidence="4" key="1">
    <citation type="journal article" date="2019" name="Int. J. Syst. Evol. Microbiol.">
        <title>The Global Catalogue of Microorganisms (GCM) 10K type strain sequencing project: providing services to taxonomists for standard genome sequencing and annotation.</title>
        <authorList>
            <consortium name="The Broad Institute Genomics Platform"/>
            <consortium name="The Broad Institute Genome Sequencing Center for Infectious Disease"/>
            <person name="Wu L."/>
            <person name="Ma J."/>
        </authorList>
    </citation>
    <scope>NUCLEOTIDE SEQUENCE [LARGE SCALE GENOMIC DNA]</scope>
    <source>
        <strain evidence="4">JCM 14545</strain>
    </source>
</reference>
<evidence type="ECO:0000259" key="2">
    <source>
        <dbReference type="Pfam" id="PF04149"/>
    </source>
</evidence>
<feature type="region of interest" description="Disordered" evidence="1">
    <location>
        <begin position="35"/>
        <end position="59"/>
    </location>
</feature>
<evidence type="ECO:0000313" key="3">
    <source>
        <dbReference type="EMBL" id="GAA1955798.1"/>
    </source>
</evidence>
<name>A0ABP5C374_9PSEU</name>
<accession>A0ABP5C374</accession>
<evidence type="ECO:0000256" key="1">
    <source>
        <dbReference type="SAM" id="MobiDB-lite"/>
    </source>
</evidence>
<sequence>MDLGGAQWRKSSYSGTQGNCVEVVRKRAIVGIRDTEDRTGGASWSPPLPGVPSSPPSGSYGQVITGVMVDSLGVGTTERFGAAPTTWLRPLCLAR</sequence>
<dbReference type="InterPro" id="IPR007278">
    <property type="entry name" value="DUF397"/>
</dbReference>
<organism evidence="3 4">
    <name type="scientific">Amycolatopsis minnesotensis</name>
    <dbReference type="NCBI Taxonomy" id="337894"/>
    <lineage>
        <taxon>Bacteria</taxon>
        <taxon>Bacillati</taxon>
        <taxon>Actinomycetota</taxon>
        <taxon>Actinomycetes</taxon>
        <taxon>Pseudonocardiales</taxon>
        <taxon>Pseudonocardiaceae</taxon>
        <taxon>Amycolatopsis</taxon>
    </lineage>
</organism>
<feature type="compositionally biased region" description="Pro residues" evidence="1">
    <location>
        <begin position="46"/>
        <end position="55"/>
    </location>
</feature>
<comment type="caution">
    <text evidence="3">The sequence shown here is derived from an EMBL/GenBank/DDBJ whole genome shotgun (WGS) entry which is preliminary data.</text>
</comment>
<dbReference type="Proteomes" id="UP001501116">
    <property type="component" value="Unassembled WGS sequence"/>
</dbReference>
<feature type="domain" description="DUF397" evidence="2">
    <location>
        <begin position="6"/>
        <end position="42"/>
    </location>
</feature>